<evidence type="ECO:0000313" key="3">
    <source>
        <dbReference type="Proteomes" id="UP000183203"/>
    </source>
</evidence>
<reference evidence="2 3" key="1">
    <citation type="submission" date="2016-09" db="EMBL/GenBank/DDBJ databases">
        <authorList>
            <person name="Capua I."/>
            <person name="De Benedictis P."/>
            <person name="Joannis T."/>
            <person name="Lombin L.H."/>
            <person name="Cattoli G."/>
        </authorList>
    </citation>
    <scope>NUCLEOTIDE SEQUENCE [LARGE SCALE GENOMIC DNA]</scope>
    <source>
        <strain evidence="2 3">NIO-1002</strain>
    </source>
</reference>
<feature type="compositionally biased region" description="Basic and acidic residues" evidence="1">
    <location>
        <begin position="114"/>
        <end position="123"/>
    </location>
</feature>
<protein>
    <recommendedName>
        <fullName evidence="4">Replicative helicase inhibitor G39P N-terminal domain-containing protein</fullName>
    </recommendedName>
</protein>
<evidence type="ECO:0000256" key="1">
    <source>
        <dbReference type="SAM" id="MobiDB-lite"/>
    </source>
</evidence>
<evidence type="ECO:0000313" key="2">
    <source>
        <dbReference type="EMBL" id="SDC70524.1"/>
    </source>
</evidence>
<gene>
    <name evidence="2" type="ORF">SAMN05216418_2829</name>
</gene>
<accession>A0A1G6NT33</accession>
<dbReference type="AlphaFoldDB" id="A0A1G6NT33"/>
<sequence length="133" mass="14837">MNTQEAAKLLAVAAGFDNRRPDDLATAAWRELLGDFTYEQCRAAIVAHYRDPATRHQYLTAAHVLDRVEANARTKTADVETDVRSAKARGIVPADWPRRQPLDPEAAYRLQAARERDRQESIRHTTGAIEAGA</sequence>
<proteinExistence type="predicted"/>
<dbReference type="STRING" id="993073.AS029_12750"/>
<name>A0A1G6NT33_9MICO</name>
<dbReference type="EMBL" id="FMYG01000006">
    <property type="protein sequence ID" value="SDC70524.1"/>
    <property type="molecule type" value="Genomic_DNA"/>
</dbReference>
<organism evidence="2 3">
    <name type="scientific">Microbacterium enclense</name>
    <dbReference type="NCBI Taxonomy" id="993073"/>
    <lineage>
        <taxon>Bacteria</taxon>
        <taxon>Bacillati</taxon>
        <taxon>Actinomycetota</taxon>
        <taxon>Actinomycetes</taxon>
        <taxon>Micrococcales</taxon>
        <taxon>Microbacteriaceae</taxon>
        <taxon>Microbacterium</taxon>
    </lineage>
</organism>
<dbReference type="Proteomes" id="UP000183203">
    <property type="component" value="Unassembled WGS sequence"/>
</dbReference>
<dbReference type="OrthoDB" id="4941494at2"/>
<dbReference type="RefSeq" id="WP_058232963.1">
    <property type="nucleotide sequence ID" value="NZ_FMYG01000006.1"/>
</dbReference>
<evidence type="ECO:0008006" key="4">
    <source>
        <dbReference type="Google" id="ProtNLM"/>
    </source>
</evidence>
<feature type="region of interest" description="Disordered" evidence="1">
    <location>
        <begin position="114"/>
        <end position="133"/>
    </location>
</feature>